<evidence type="ECO:0000256" key="4">
    <source>
        <dbReference type="ARBA" id="ARBA00022475"/>
    </source>
</evidence>
<dbReference type="PANTHER" id="PTHR30472:SF24">
    <property type="entry name" value="FERRIC ENTEROBACTIN TRANSPORT SYSTEM PERMEASE PROTEIN FEPG"/>
    <property type="match status" value="1"/>
</dbReference>
<reference evidence="9 10" key="1">
    <citation type="journal article" date="2023" name="Virus Evol.">
        <title>Computational host range prediction-The good, the bad, and the ugly.</title>
        <authorList>
            <person name="Howell A.A."/>
            <person name="Versoza C.J."/>
            <person name="Pfeifer S.P."/>
        </authorList>
    </citation>
    <scope>NUCLEOTIDE SEQUENCE [LARGE SCALE GENOMIC DNA]</scope>
    <source>
        <strain evidence="9 10">1610/1b</strain>
    </source>
</reference>
<keyword evidence="3" id="KW-0813">Transport</keyword>
<dbReference type="Pfam" id="PF01032">
    <property type="entry name" value="FecCD"/>
    <property type="match status" value="1"/>
</dbReference>
<feature type="transmembrane region" description="Helical" evidence="8">
    <location>
        <begin position="106"/>
        <end position="123"/>
    </location>
</feature>
<keyword evidence="6 8" id="KW-1133">Transmembrane helix</keyword>
<feature type="transmembrane region" description="Helical" evidence="8">
    <location>
        <begin position="318"/>
        <end position="336"/>
    </location>
</feature>
<sequence>MTATTRTVALGPAAMRFTWRAVVVNSLLAAMLVATVLLALGLGRSGLSLSDMAALATGDATSRQQLIFSWRAPRALAAIVFGACLGVSGALFQALTRNALGSPDVIGLNSGAYTGVIVVLMVGGSGFAQLALGAVAGCTVAALAIFFLAYKHGMAGFRLIVVGIAVSAVLTSFNHWFSVQADLDEAREAAIWGAGTLADMTWEPLAVTTLVAALLALLLPALSYRVRQLDLGDDTAAALGVDVERTKLVMVLVGVVFTAIVTAVAGPIAFIALAAPQIAKRMTRSPALSLVGSALVGATLLAAADVIAVHLLGEARPPVGVVTVTLGGLYLVWLLVRETAK</sequence>
<evidence type="ECO:0000256" key="1">
    <source>
        <dbReference type="ARBA" id="ARBA00004651"/>
    </source>
</evidence>
<dbReference type="PANTHER" id="PTHR30472">
    <property type="entry name" value="FERRIC ENTEROBACTIN TRANSPORT SYSTEM PERMEASE PROTEIN"/>
    <property type="match status" value="1"/>
</dbReference>
<keyword evidence="7 8" id="KW-0472">Membrane</keyword>
<dbReference type="InterPro" id="IPR000522">
    <property type="entry name" value="ABC_transptr_permease_BtuC"/>
</dbReference>
<dbReference type="EMBL" id="CP136137">
    <property type="protein sequence ID" value="WYY06382.1"/>
    <property type="molecule type" value="Genomic_DNA"/>
</dbReference>
<keyword evidence="5 8" id="KW-0812">Transmembrane</keyword>
<evidence type="ECO:0000256" key="6">
    <source>
        <dbReference type="ARBA" id="ARBA00022989"/>
    </source>
</evidence>
<evidence type="ECO:0000313" key="10">
    <source>
        <dbReference type="Proteomes" id="UP001479933"/>
    </source>
</evidence>
<feature type="transmembrane region" description="Helical" evidence="8">
    <location>
        <begin position="248"/>
        <end position="275"/>
    </location>
</feature>
<feature type="transmembrane region" description="Helical" evidence="8">
    <location>
        <begin position="75"/>
        <end position="94"/>
    </location>
</feature>
<evidence type="ECO:0000256" key="8">
    <source>
        <dbReference type="SAM" id="Phobius"/>
    </source>
</evidence>
<gene>
    <name evidence="9" type="ORF">RVF87_15065</name>
</gene>
<evidence type="ECO:0000256" key="3">
    <source>
        <dbReference type="ARBA" id="ARBA00022448"/>
    </source>
</evidence>
<feature type="transmembrane region" description="Helical" evidence="8">
    <location>
        <begin position="22"/>
        <end position="42"/>
    </location>
</feature>
<dbReference type="RefSeq" id="WP_244885290.1">
    <property type="nucleotide sequence ID" value="NZ_CP136137.1"/>
</dbReference>
<dbReference type="CDD" id="cd06550">
    <property type="entry name" value="TM_ABC_iron-siderophores_like"/>
    <property type="match status" value="1"/>
</dbReference>
<evidence type="ECO:0000256" key="2">
    <source>
        <dbReference type="ARBA" id="ARBA00007935"/>
    </source>
</evidence>
<dbReference type="InterPro" id="IPR037294">
    <property type="entry name" value="ABC_BtuC-like"/>
</dbReference>
<evidence type="ECO:0000256" key="7">
    <source>
        <dbReference type="ARBA" id="ARBA00023136"/>
    </source>
</evidence>
<evidence type="ECO:0000256" key="5">
    <source>
        <dbReference type="ARBA" id="ARBA00022692"/>
    </source>
</evidence>
<feature type="transmembrane region" description="Helical" evidence="8">
    <location>
        <begin position="130"/>
        <end position="150"/>
    </location>
</feature>
<proteinExistence type="inferred from homology"/>
<name>A0ABZ2TYG0_9ACTN</name>
<comment type="similarity">
    <text evidence="2">Belongs to the binding-protein-dependent transport system permease family. FecCD subfamily.</text>
</comment>
<evidence type="ECO:0000313" key="9">
    <source>
        <dbReference type="EMBL" id="WYY06382.1"/>
    </source>
</evidence>
<comment type="subcellular location">
    <subcellularLocation>
        <location evidence="1">Cell membrane</location>
        <topology evidence="1">Multi-pass membrane protein</topology>
    </subcellularLocation>
</comment>
<dbReference type="Proteomes" id="UP001479933">
    <property type="component" value="Chromosome"/>
</dbReference>
<dbReference type="SUPFAM" id="SSF81345">
    <property type="entry name" value="ABC transporter involved in vitamin B12 uptake, BtuC"/>
    <property type="match status" value="1"/>
</dbReference>
<feature type="transmembrane region" description="Helical" evidence="8">
    <location>
        <begin position="156"/>
        <end position="177"/>
    </location>
</feature>
<accession>A0ABZ2TYG0</accession>
<keyword evidence="4" id="KW-1003">Cell membrane</keyword>
<keyword evidence="10" id="KW-1185">Reference proteome</keyword>
<feature type="transmembrane region" description="Helical" evidence="8">
    <location>
        <begin position="287"/>
        <end position="312"/>
    </location>
</feature>
<protein>
    <submittedName>
        <fullName evidence="9">Iron chelate uptake ABC transporter family permease subunit</fullName>
    </submittedName>
</protein>
<dbReference type="Gene3D" id="1.10.3470.10">
    <property type="entry name" value="ABC transporter involved in vitamin B12 uptake, BtuC"/>
    <property type="match status" value="1"/>
</dbReference>
<organism evidence="9 10">
    <name type="scientific">Gordonia hydrophobica</name>
    <dbReference type="NCBI Taxonomy" id="40516"/>
    <lineage>
        <taxon>Bacteria</taxon>
        <taxon>Bacillati</taxon>
        <taxon>Actinomycetota</taxon>
        <taxon>Actinomycetes</taxon>
        <taxon>Mycobacteriales</taxon>
        <taxon>Gordoniaceae</taxon>
        <taxon>Gordonia</taxon>
    </lineage>
</organism>